<reference evidence="2 3" key="1">
    <citation type="submission" date="2019-12" db="EMBL/GenBank/DDBJ databases">
        <title>Litoreibacter badius sp. nov., a novel bacteriochlorophyll a-containing bacterium in the genus Litoreibacter.</title>
        <authorList>
            <person name="Kanamuro M."/>
            <person name="Takabe Y."/>
            <person name="Mori K."/>
            <person name="Takaichi S."/>
            <person name="Hanada S."/>
        </authorList>
    </citation>
    <scope>NUCLEOTIDE SEQUENCE [LARGE SCALE GENOMIC DNA]</scope>
    <source>
        <strain evidence="2 3">K6</strain>
    </source>
</reference>
<feature type="domain" description="Dienelactone hydrolase" evidence="1">
    <location>
        <begin position="18"/>
        <end position="242"/>
    </location>
</feature>
<dbReference type="InterPro" id="IPR002925">
    <property type="entry name" value="Dienelactn_hydro"/>
</dbReference>
<comment type="caution">
    <text evidence="2">The sequence shown here is derived from an EMBL/GenBank/DDBJ whole genome shotgun (WGS) entry which is preliminary data.</text>
</comment>
<dbReference type="Proteomes" id="UP000436822">
    <property type="component" value="Unassembled WGS sequence"/>
</dbReference>
<dbReference type="EMBL" id="BLJE01000005">
    <property type="protein sequence ID" value="GFE66557.1"/>
    <property type="molecule type" value="Genomic_DNA"/>
</dbReference>
<dbReference type="InterPro" id="IPR051049">
    <property type="entry name" value="Dienelactone_hydrolase-like"/>
</dbReference>
<dbReference type="PANTHER" id="PTHR46623:SF10">
    <property type="entry name" value="CARBOXYMETHYLENEBUTENOLIDASE HOMOLOG"/>
    <property type="match status" value="1"/>
</dbReference>
<keyword evidence="3" id="KW-1185">Reference proteome</keyword>
<sequence>MIEEQLTVKTQDGDCPLLVYTPTNGSCGPAIIFYFDAGGIRPAVADMAQKLADAGYVVLLPDLFYRHGPYGPFDPVEVLAGDMMAILGPLLMTTNNAKAAEDTGAILDYLATRSDVVGDNVGTVGFCFGGGMAITAAGTYPDQICAAASFHGSNLASDAPDSPHRYASKLKAELYIAAATNDEHYPAEMAKSFEAALDQEGVIYTAETYPAAHGWMKPDFPVYDVTSAERGWREMIGFFDRALKATG</sequence>
<dbReference type="OrthoDB" id="9771666at2"/>
<dbReference type="Gene3D" id="3.40.50.1820">
    <property type="entry name" value="alpha/beta hydrolase"/>
    <property type="match status" value="1"/>
</dbReference>
<evidence type="ECO:0000313" key="3">
    <source>
        <dbReference type="Proteomes" id="UP000436822"/>
    </source>
</evidence>
<dbReference type="InterPro" id="IPR029058">
    <property type="entry name" value="AB_hydrolase_fold"/>
</dbReference>
<dbReference type="RefSeq" id="WP_159809712.1">
    <property type="nucleotide sequence ID" value="NZ_BLJE01000005.1"/>
</dbReference>
<proteinExistence type="predicted"/>
<evidence type="ECO:0000259" key="1">
    <source>
        <dbReference type="Pfam" id="PF01738"/>
    </source>
</evidence>
<dbReference type="PANTHER" id="PTHR46623">
    <property type="entry name" value="CARBOXYMETHYLENEBUTENOLIDASE-RELATED"/>
    <property type="match status" value="1"/>
</dbReference>
<dbReference type="GO" id="GO:0016787">
    <property type="term" value="F:hydrolase activity"/>
    <property type="evidence" value="ECO:0007669"/>
    <property type="project" value="InterPro"/>
</dbReference>
<protein>
    <recommendedName>
        <fullName evidence="1">Dienelactone hydrolase domain-containing protein</fullName>
    </recommendedName>
</protein>
<evidence type="ECO:0000313" key="2">
    <source>
        <dbReference type="EMBL" id="GFE66557.1"/>
    </source>
</evidence>
<organism evidence="2 3">
    <name type="scientific">Litoreibacter roseus</name>
    <dbReference type="NCBI Taxonomy" id="2601869"/>
    <lineage>
        <taxon>Bacteria</taxon>
        <taxon>Pseudomonadati</taxon>
        <taxon>Pseudomonadota</taxon>
        <taxon>Alphaproteobacteria</taxon>
        <taxon>Rhodobacterales</taxon>
        <taxon>Roseobacteraceae</taxon>
        <taxon>Litoreibacter</taxon>
    </lineage>
</organism>
<dbReference type="Pfam" id="PF01738">
    <property type="entry name" value="DLH"/>
    <property type="match status" value="1"/>
</dbReference>
<gene>
    <name evidence="2" type="ORF">KIN_36310</name>
</gene>
<accession>A0A6N6JKU0</accession>
<dbReference type="SUPFAM" id="SSF53474">
    <property type="entry name" value="alpha/beta-Hydrolases"/>
    <property type="match status" value="1"/>
</dbReference>
<dbReference type="AlphaFoldDB" id="A0A6N6JKU0"/>
<name>A0A6N6JKU0_9RHOB</name>